<dbReference type="Proteomes" id="UP000018888">
    <property type="component" value="Unassembled WGS sequence"/>
</dbReference>
<accession>A0A2P4PAW1</accession>
<dbReference type="InterPro" id="IPR027417">
    <property type="entry name" value="P-loop_NTPase"/>
</dbReference>
<protein>
    <recommendedName>
        <fullName evidence="1">AAA+ ATPase lid domain-containing protein</fullName>
    </recommendedName>
</protein>
<keyword evidence="3" id="KW-1185">Reference proteome</keyword>
<reference evidence="2 3" key="2">
    <citation type="journal article" date="2018" name="New Phytol.">
        <title>High intraspecific genome diversity in the model arbuscular mycorrhizal symbiont Rhizophagus irregularis.</title>
        <authorList>
            <person name="Chen E.C.H."/>
            <person name="Morin E."/>
            <person name="Beaudet D."/>
            <person name="Noel J."/>
            <person name="Yildirir G."/>
            <person name="Ndikumana S."/>
            <person name="Charron P."/>
            <person name="St-Onge C."/>
            <person name="Giorgi J."/>
            <person name="Kruger M."/>
            <person name="Marton T."/>
            <person name="Ropars J."/>
            <person name="Grigoriev I.V."/>
            <person name="Hainaut M."/>
            <person name="Henrissat B."/>
            <person name="Roux C."/>
            <person name="Martin F."/>
            <person name="Corradi N."/>
        </authorList>
    </citation>
    <scope>NUCLEOTIDE SEQUENCE [LARGE SCALE GENOMIC DNA]</scope>
    <source>
        <strain evidence="2 3">DAOM 197198</strain>
    </source>
</reference>
<proteinExistence type="predicted"/>
<evidence type="ECO:0000313" key="2">
    <source>
        <dbReference type="EMBL" id="POG62536.1"/>
    </source>
</evidence>
<dbReference type="PANTHER" id="PTHR46411:SF3">
    <property type="entry name" value="AAA+ ATPASE DOMAIN-CONTAINING PROTEIN"/>
    <property type="match status" value="1"/>
</dbReference>
<dbReference type="InterPro" id="IPR056599">
    <property type="entry name" value="AAA_lid_fung"/>
</dbReference>
<sequence length="160" mass="18739">MTNQQNFTERSQVTIFRITIADIFLERQSEHDIQRNALVIVFLRLLEYHQKILFLTTNRVKCFDAAFQSQISVALKYNDLDTDAHEKVWRTFLDRIEEKNKSQVDIKNLKKRPLNGREIKTAVRLAKALTTKDNPDSLITTKQLETILDISKTFGEELEI</sequence>
<comment type="caution">
    <text evidence="2">The sequence shown here is derived from an EMBL/GenBank/DDBJ whole genome shotgun (WGS) entry which is preliminary data.</text>
</comment>
<dbReference type="EMBL" id="AUPC02000296">
    <property type="protein sequence ID" value="POG62536.1"/>
    <property type="molecule type" value="Genomic_DNA"/>
</dbReference>
<feature type="domain" description="AAA+ ATPase lid" evidence="1">
    <location>
        <begin position="80"/>
        <end position="155"/>
    </location>
</feature>
<dbReference type="PANTHER" id="PTHR46411">
    <property type="entry name" value="FAMILY ATPASE, PUTATIVE-RELATED"/>
    <property type="match status" value="1"/>
</dbReference>
<evidence type="ECO:0000313" key="3">
    <source>
        <dbReference type="Proteomes" id="UP000018888"/>
    </source>
</evidence>
<organism evidence="2 3">
    <name type="scientific">Rhizophagus irregularis (strain DAOM 181602 / DAOM 197198 / MUCL 43194)</name>
    <name type="common">Arbuscular mycorrhizal fungus</name>
    <name type="synonym">Glomus intraradices</name>
    <dbReference type="NCBI Taxonomy" id="747089"/>
    <lineage>
        <taxon>Eukaryota</taxon>
        <taxon>Fungi</taxon>
        <taxon>Fungi incertae sedis</taxon>
        <taxon>Mucoromycota</taxon>
        <taxon>Glomeromycotina</taxon>
        <taxon>Glomeromycetes</taxon>
        <taxon>Glomerales</taxon>
        <taxon>Glomeraceae</taxon>
        <taxon>Rhizophagus</taxon>
    </lineage>
</organism>
<reference evidence="2 3" key="1">
    <citation type="journal article" date="2013" name="Proc. Natl. Acad. Sci. U.S.A.">
        <title>Genome of an arbuscular mycorrhizal fungus provides insight into the oldest plant symbiosis.</title>
        <authorList>
            <person name="Tisserant E."/>
            <person name="Malbreil M."/>
            <person name="Kuo A."/>
            <person name="Kohler A."/>
            <person name="Symeonidi A."/>
            <person name="Balestrini R."/>
            <person name="Charron P."/>
            <person name="Duensing N."/>
            <person name="Frei Dit Frey N."/>
            <person name="Gianinazzi-Pearson V."/>
            <person name="Gilbert L.B."/>
            <person name="Handa Y."/>
            <person name="Herr J.R."/>
            <person name="Hijri M."/>
            <person name="Koul R."/>
            <person name="Kawaguchi M."/>
            <person name="Krajinski F."/>
            <person name="Lammers P.J."/>
            <person name="Masclaux F.G."/>
            <person name="Murat C."/>
            <person name="Morin E."/>
            <person name="Ndikumana S."/>
            <person name="Pagni M."/>
            <person name="Petitpierre D."/>
            <person name="Requena N."/>
            <person name="Rosikiewicz P."/>
            <person name="Riley R."/>
            <person name="Saito K."/>
            <person name="San Clemente H."/>
            <person name="Shapiro H."/>
            <person name="van Tuinen D."/>
            <person name="Becard G."/>
            <person name="Bonfante P."/>
            <person name="Paszkowski U."/>
            <person name="Shachar-Hill Y.Y."/>
            <person name="Tuskan G.A."/>
            <person name="Young P.W."/>
            <person name="Sanders I.R."/>
            <person name="Henrissat B."/>
            <person name="Rensing S.A."/>
            <person name="Grigoriev I.V."/>
            <person name="Corradi N."/>
            <person name="Roux C."/>
            <person name="Martin F."/>
        </authorList>
    </citation>
    <scope>NUCLEOTIDE SEQUENCE [LARGE SCALE GENOMIC DNA]</scope>
    <source>
        <strain evidence="2 3">DAOM 197198</strain>
    </source>
</reference>
<name>A0A2P4PAW1_RHIID</name>
<dbReference type="AlphaFoldDB" id="A0A2P4PAW1"/>
<evidence type="ECO:0000259" key="1">
    <source>
        <dbReference type="Pfam" id="PF23232"/>
    </source>
</evidence>
<dbReference type="VEuPathDB" id="FungiDB:RhiirFUN_014857"/>
<gene>
    <name evidence="2" type="ORF">GLOIN_2v1485336</name>
</gene>
<dbReference type="Pfam" id="PF23232">
    <property type="entry name" value="AAA_lid_13"/>
    <property type="match status" value="1"/>
</dbReference>
<dbReference type="SUPFAM" id="SSF52540">
    <property type="entry name" value="P-loop containing nucleoside triphosphate hydrolases"/>
    <property type="match status" value="1"/>
</dbReference>